<dbReference type="Proteomes" id="UP000789396">
    <property type="component" value="Unassembled WGS sequence"/>
</dbReference>
<feature type="non-terminal residue" evidence="3">
    <location>
        <position position="1"/>
    </location>
</feature>
<evidence type="ECO:0000313" key="4">
    <source>
        <dbReference type="Proteomes" id="UP000789396"/>
    </source>
</evidence>
<accession>A0A9N9P5U8</accession>
<gene>
    <name evidence="3" type="ORF">RFULGI_LOCUS16354</name>
</gene>
<protein>
    <submittedName>
        <fullName evidence="3">3288_t:CDS:1</fullName>
    </submittedName>
</protein>
<comment type="caution">
    <text evidence="3">The sequence shown here is derived from an EMBL/GenBank/DDBJ whole genome shotgun (WGS) entry which is preliminary data.</text>
</comment>
<sequence>SDDDIITELNFNEKDRAKFGYIKLKEEYEKAEKNIHNKNKLIIINYSVAFFVIIFGILLYLLIKNNLLGKVGSVILSSIASIIGSVTPIVSVSKEFVKKPKKDDLENLDISKIDISKDL</sequence>
<evidence type="ECO:0000256" key="1">
    <source>
        <dbReference type="SAM" id="Coils"/>
    </source>
</evidence>
<keyword evidence="2" id="KW-1133">Transmembrane helix</keyword>
<feature type="coiled-coil region" evidence="1">
    <location>
        <begin position="14"/>
        <end position="41"/>
    </location>
</feature>
<reference evidence="3" key="1">
    <citation type="submission" date="2021-06" db="EMBL/GenBank/DDBJ databases">
        <authorList>
            <person name="Kallberg Y."/>
            <person name="Tangrot J."/>
            <person name="Rosling A."/>
        </authorList>
    </citation>
    <scope>NUCLEOTIDE SEQUENCE</scope>
    <source>
        <strain evidence="3">IN212</strain>
    </source>
</reference>
<keyword evidence="2" id="KW-0472">Membrane</keyword>
<proteinExistence type="predicted"/>
<dbReference type="EMBL" id="CAJVPZ010057589">
    <property type="protein sequence ID" value="CAG8787059.1"/>
    <property type="molecule type" value="Genomic_DNA"/>
</dbReference>
<keyword evidence="4" id="KW-1185">Reference proteome</keyword>
<feature type="transmembrane region" description="Helical" evidence="2">
    <location>
        <begin position="43"/>
        <end position="63"/>
    </location>
</feature>
<evidence type="ECO:0000256" key="2">
    <source>
        <dbReference type="SAM" id="Phobius"/>
    </source>
</evidence>
<name>A0A9N9P5U8_9GLOM</name>
<feature type="transmembrane region" description="Helical" evidence="2">
    <location>
        <begin position="75"/>
        <end position="92"/>
    </location>
</feature>
<organism evidence="3 4">
    <name type="scientific">Racocetra fulgida</name>
    <dbReference type="NCBI Taxonomy" id="60492"/>
    <lineage>
        <taxon>Eukaryota</taxon>
        <taxon>Fungi</taxon>
        <taxon>Fungi incertae sedis</taxon>
        <taxon>Mucoromycota</taxon>
        <taxon>Glomeromycotina</taxon>
        <taxon>Glomeromycetes</taxon>
        <taxon>Diversisporales</taxon>
        <taxon>Gigasporaceae</taxon>
        <taxon>Racocetra</taxon>
    </lineage>
</organism>
<keyword evidence="1" id="KW-0175">Coiled coil</keyword>
<evidence type="ECO:0000313" key="3">
    <source>
        <dbReference type="EMBL" id="CAG8787059.1"/>
    </source>
</evidence>
<feature type="non-terminal residue" evidence="3">
    <location>
        <position position="119"/>
    </location>
</feature>
<dbReference type="AlphaFoldDB" id="A0A9N9P5U8"/>
<keyword evidence="2" id="KW-0812">Transmembrane</keyword>